<evidence type="ECO:0000313" key="2">
    <source>
        <dbReference type="Proteomes" id="UP000799539"/>
    </source>
</evidence>
<dbReference type="AlphaFoldDB" id="A0A6A6F086"/>
<proteinExistence type="predicted"/>
<accession>A0A6A6F086</accession>
<protein>
    <submittedName>
        <fullName evidence="1">Uncharacterized protein</fullName>
    </submittedName>
</protein>
<reference evidence="1" key="1">
    <citation type="journal article" date="2020" name="Stud. Mycol.">
        <title>101 Dothideomycetes genomes: a test case for predicting lifestyles and emergence of pathogens.</title>
        <authorList>
            <person name="Haridas S."/>
            <person name="Albert R."/>
            <person name="Binder M."/>
            <person name="Bloem J."/>
            <person name="Labutti K."/>
            <person name="Salamov A."/>
            <person name="Andreopoulos B."/>
            <person name="Baker S."/>
            <person name="Barry K."/>
            <person name="Bills G."/>
            <person name="Bluhm B."/>
            <person name="Cannon C."/>
            <person name="Castanera R."/>
            <person name="Culley D."/>
            <person name="Daum C."/>
            <person name="Ezra D."/>
            <person name="Gonzalez J."/>
            <person name="Henrissat B."/>
            <person name="Kuo A."/>
            <person name="Liang C."/>
            <person name="Lipzen A."/>
            <person name="Lutzoni F."/>
            <person name="Magnuson J."/>
            <person name="Mondo S."/>
            <person name="Nolan M."/>
            <person name="Ohm R."/>
            <person name="Pangilinan J."/>
            <person name="Park H.-J."/>
            <person name="Ramirez L."/>
            <person name="Alfaro M."/>
            <person name="Sun H."/>
            <person name="Tritt A."/>
            <person name="Yoshinaga Y."/>
            <person name="Zwiers L.-H."/>
            <person name="Turgeon B."/>
            <person name="Goodwin S."/>
            <person name="Spatafora J."/>
            <person name="Crous P."/>
            <person name="Grigoriev I."/>
        </authorList>
    </citation>
    <scope>NUCLEOTIDE SEQUENCE</scope>
    <source>
        <strain evidence="1">SCOH1-5</strain>
    </source>
</reference>
<evidence type="ECO:0000313" key="1">
    <source>
        <dbReference type="EMBL" id="KAF2206660.1"/>
    </source>
</evidence>
<dbReference type="Proteomes" id="UP000799539">
    <property type="component" value="Unassembled WGS sequence"/>
</dbReference>
<keyword evidence="2" id="KW-1185">Reference proteome</keyword>
<name>A0A6A6F086_9PEZI</name>
<organism evidence="1 2">
    <name type="scientific">Cercospora zeae-maydis SCOH1-5</name>
    <dbReference type="NCBI Taxonomy" id="717836"/>
    <lineage>
        <taxon>Eukaryota</taxon>
        <taxon>Fungi</taxon>
        <taxon>Dikarya</taxon>
        <taxon>Ascomycota</taxon>
        <taxon>Pezizomycotina</taxon>
        <taxon>Dothideomycetes</taxon>
        <taxon>Dothideomycetidae</taxon>
        <taxon>Mycosphaerellales</taxon>
        <taxon>Mycosphaerellaceae</taxon>
        <taxon>Cercospora</taxon>
    </lineage>
</organism>
<gene>
    <name evidence="1" type="ORF">CERZMDRAFT_89150</name>
</gene>
<sequence>MSSPPGIAMQIARHVRAITSTGAYSCNRNLYIGQPSLSAAVRRGNAHTSEPIGRYSDSNPGGIVSRARAGRIVGARQVNERLFHVDRRELPISRKYLMRLGYMEHASASTKSFLLLANMTSGGNTLTTPAQRQIMSYGYAGIGKKAEGTNKPKAVTKDIKQM</sequence>
<dbReference type="EMBL" id="ML992716">
    <property type="protein sequence ID" value="KAF2206660.1"/>
    <property type="molecule type" value="Genomic_DNA"/>
</dbReference>